<gene>
    <name evidence="3" type="ORF">ACFQGB_04570</name>
</gene>
<dbReference type="RefSeq" id="WP_336349122.1">
    <property type="nucleotide sequence ID" value="NZ_JAZAQL010000001.1"/>
</dbReference>
<proteinExistence type="predicted"/>
<feature type="transmembrane region" description="Helical" evidence="2">
    <location>
        <begin position="51"/>
        <end position="71"/>
    </location>
</feature>
<dbReference type="Proteomes" id="UP001596395">
    <property type="component" value="Unassembled WGS sequence"/>
</dbReference>
<dbReference type="AlphaFoldDB" id="A0ABD5VD91"/>
<keyword evidence="2" id="KW-1133">Transmembrane helix</keyword>
<sequence length="330" mass="32806">MPDASSTSSSDAEESAARDGGTGAVDDRPDRAPVAGLVDALGVVDHAKRGLAVGLSLAAVVFGFFVVLPLVDPGTPARAESPILYVALAFVVATAATLLVASALAVRAVAGRVMDYAKWTRRAAVVAAVGGAWWALTGALALAVTVDVAPASVEPLVLATLPLPVLVLAVGAWSALARTGSADGDGTDSLDSDGTDVFDHVLARPRVANAGAVLALVGIALVHVATFLETEAFLGATPGNVTGAGFLVGGALALAAGTAALALAVHRRTRDTPLTTGASAFAGASLGLAGLVATEPLLTPITLLVLPGLAWILLGVTVARDPGTYPERPV</sequence>
<keyword evidence="2" id="KW-0812">Transmembrane</keyword>
<feature type="transmembrane region" description="Helical" evidence="2">
    <location>
        <begin position="207"/>
        <end position="226"/>
    </location>
</feature>
<feature type="transmembrane region" description="Helical" evidence="2">
    <location>
        <begin position="122"/>
        <end position="144"/>
    </location>
</feature>
<keyword evidence="4" id="KW-1185">Reference proteome</keyword>
<comment type="caution">
    <text evidence="3">The sequence shown here is derived from an EMBL/GenBank/DDBJ whole genome shotgun (WGS) entry which is preliminary data.</text>
</comment>
<evidence type="ECO:0000313" key="4">
    <source>
        <dbReference type="Proteomes" id="UP001596395"/>
    </source>
</evidence>
<feature type="transmembrane region" description="Helical" evidence="2">
    <location>
        <begin position="156"/>
        <end position="176"/>
    </location>
</feature>
<name>A0ABD5VD91_9EURY</name>
<evidence type="ECO:0000256" key="1">
    <source>
        <dbReference type="SAM" id="MobiDB-lite"/>
    </source>
</evidence>
<feature type="region of interest" description="Disordered" evidence="1">
    <location>
        <begin position="1"/>
        <end position="30"/>
    </location>
</feature>
<protein>
    <submittedName>
        <fullName evidence="3">Uncharacterized protein</fullName>
    </submittedName>
</protein>
<accession>A0ABD5VD91</accession>
<keyword evidence="2" id="KW-0472">Membrane</keyword>
<dbReference type="Pfam" id="PF24380">
    <property type="entry name" value="DUF7536"/>
    <property type="match status" value="1"/>
</dbReference>
<evidence type="ECO:0000256" key="2">
    <source>
        <dbReference type="SAM" id="Phobius"/>
    </source>
</evidence>
<feature type="transmembrane region" description="Helical" evidence="2">
    <location>
        <begin position="83"/>
        <end position="110"/>
    </location>
</feature>
<evidence type="ECO:0000313" key="3">
    <source>
        <dbReference type="EMBL" id="MFC6952130.1"/>
    </source>
</evidence>
<feature type="transmembrane region" description="Helical" evidence="2">
    <location>
        <begin position="272"/>
        <end position="291"/>
    </location>
</feature>
<dbReference type="EMBL" id="JBHSXN010000001">
    <property type="protein sequence ID" value="MFC6952130.1"/>
    <property type="molecule type" value="Genomic_DNA"/>
</dbReference>
<feature type="compositionally biased region" description="Low complexity" evidence="1">
    <location>
        <begin position="1"/>
        <end position="10"/>
    </location>
</feature>
<feature type="transmembrane region" description="Helical" evidence="2">
    <location>
        <begin position="246"/>
        <end position="265"/>
    </location>
</feature>
<organism evidence="3 4">
    <name type="scientific">Halorubellus litoreus</name>
    <dbReference type="NCBI Taxonomy" id="755308"/>
    <lineage>
        <taxon>Archaea</taxon>
        <taxon>Methanobacteriati</taxon>
        <taxon>Methanobacteriota</taxon>
        <taxon>Stenosarchaea group</taxon>
        <taxon>Halobacteria</taxon>
        <taxon>Halobacteriales</taxon>
        <taxon>Halorubellaceae</taxon>
        <taxon>Halorubellus</taxon>
    </lineage>
</organism>
<feature type="transmembrane region" description="Helical" evidence="2">
    <location>
        <begin position="297"/>
        <end position="319"/>
    </location>
</feature>
<reference evidence="3 4" key="1">
    <citation type="journal article" date="2019" name="Int. J. Syst. Evol. Microbiol.">
        <title>The Global Catalogue of Microorganisms (GCM) 10K type strain sequencing project: providing services to taxonomists for standard genome sequencing and annotation.</title>
        <authorList>
            <consortium name="The Broad Institute Genomics Platform"/>
            <consortium name="The Broad Institute Genome Sequencing Center for Infectious Disease"/>
            <person name="Wu L."/>
            <person name="Ma J."/>
        </authorList>
    </citation>
    <scope>NUCLEOTIDE SEQUENCE [LARGE SCALE GENOMIC DNA]</scope>
    <source>
        <strain evidence="3 4">GX26</strain>
    </source>
</reference>
<dbReference type="InterPro" id="IPR055958">
    <property type="entry name" value="DUF7536"/>
</dbReference>